<dbReference type="CDD" id="cd02440">
    <property type="entry name" value="AdoMet_MTases"/>
    <property type="match status" value="1"/>
</dbReference>
<keyword evidence="1" id="KW-0808">Transferase</keyword>
<dbReference type="PANTHER" id="PTHR42912">
    <property type="entry name" value="METHYLTRANSFERASE"/>
    <property type="match status" value="1"/>
</dbReference>
<dbReference type="EMBL" id="DF968181">
    <property type="protein sequence ID" value="GAP40834.1"/>
    <property type="molecule type" value="Genomic_DNA"/>
</dbReference>
<accession>A0A0S7BSI5</accession>
<proteinExistence type="predicted"/>
<name>A0A0S7BSI5_9CHLR</name>
<protein>
    <submittedName>
        <fullName evidence="1">Ubiquinone/menaquinone biosynthesis C-methylase UbiE</fullName>
    </submittedName>
</protein>
<dbReference type="AlphaFoldDB" id="A0A0S7BSI5"/>
<gene>
    <name evidence="1" type="ORF">ATC1_13815</name>
</gene>
<organism evidence="1">
    <name type="scientific">Flexilinea flocculi</name>
    <dbReference type="NCBI Taxonomy" id="1678840"/>
    <lineage>
        <taxon>Bacteria</taxon>
        <taxon>Bacillati</taxon>
        <taxon>Chloroflexota</taxon>
        <taxon>Anaerolineae</taxon>
        <taxon>Anaerolineales</taxon>
        <taxon>Anaerolineaceae</taxon>
        <taxon>Flexilinea</taxon>
    </lineage>
</organism>
<dbReference type="Proteomes" id="UP000053370">
    <property type="component" value="Unassembled WGS sequence"/>
</dbReference>
<dbReference type="InterPro" id="IPR050508">
    <property type="entry name" value="Methyltransf_Superfamily"/>
</dbReference>
<keyword evidence="1" id="KW-0489">Methyltransferase</keyword>
<dbReference type="GO" id="GO:0032259">
    <property type="term" value="P:methylation"/>
    <property type="evidence" value="ECO:0007669"/>
    <property type="project" value="UniProtKB-KW"/>
</dbReference>
<dbReference type="InterPro" id="IPR029063">
    <property type="entry name" value="SAM-dependent_MTases_sf"/>
</dbReference>
<dbReference type="Pfam" id="PF13489">
    <property type="entry name" value="Methyltransf_23"/>
    <property type="match status" value="1"/>
</dbReference>
<keyword evidence="2" id="KW-1185">Reference proteome</keyword>
<keyword evidence="1" id="KW-0830">Ubiquinone</keyword>
<dbReference type="Gene3D" id="3.40.50.150">
    <property type="entry name" value="Vaccinia Virus protein VP39"/>
    <property type="match status" value="1"/>
</dbReference>
<dbReference type="STRING" id="1678840.ATC1_13815"/>
<sequence>MLLHSLPQNMIESLKPMESNKKQKNSPTKTKRKDFLRIQIRELPYFRGLLRAVEAKFYQDIPIERPVLDLGCGDGHFASRTFDFPIDAGIDPWVGPLKEASQSGAYLQTFRCIGSEMPFSDGSFQTVISNSVLEHIPDVDAVIIEAGRVLRPGGTFLFCVPNHQFLGNLSVSAFFDKIHLHFAADWYRRFFNTISRHHHCDSPQIWQERLEKANFEIERYWHYFSPGAFHTLEWGHYFGLPSLICHFLTRKWIWFPYHWNLWLVEKICRKYYDEDANQEFGSYTFYISRKKG</sequence>
<dbReference type="SUPFAM" id="SSF53335">
    <property type="entry name" value="S-adenosyl-L-methionine-dependent methyltransferases"/>
    <property type="match status" value="1"/>
</dbReference>
<evidence type="ECO:0000313" key="1">
    <source>
        <dbReference type="EMBL" id="GAP40834.1"/>
    </source>
</evidence>
<dbReference type="GO" id="GO:0008168">
    <property type="term" value="F:methyltransferase activity"/>
    <property type="evidence" value="ECO:0007669"/>
    <property type="project" value="UniProtKB-KW"/>
</dbReference>
<evidence type="ECO:0000313" key="2">
    <source>
        <dbReference type="Proteomes" id="UP000053370"/>
    </source>
</evidence>
<reference evidence="1" key="1">
    <citation type="journal article" date="2015" name="Genome Announc.">
        <title>Draft Genome Sequence of Anaerolineae Strain TC1, a Novel Isolate from a Methanogenic Wastewater Treatment System.</title>
        <authorList>
            <person name="Matsuura N."/>
            <person name="Tourlousse D.M."/>
            <person name="Sun L."/>
            <person name="Toyonaga M."/>
            <person name="Kuroda K."/>
            <person name="Ohashi A."/>
            <person name="Cruz R."/>
            <person name="Yamaguchi T."/>
            <person name="Sekiguchi Y."/>
        </authorList>
    </citation>
    <scope>NUCLEOTIDE SEQUENCE [LARGE SCALE GENOMIC DNA]</scope>
    <source>
        <strain evidence="1">TC1</strain>
    </source>
</reference>